<reference evidence="3 4" key="1">
    <citation type="journal article" date="2018" name="PLoS Genet.">
        <title>Population sequencing reveals clonal diversity and ancestral inbreeding in the grapevine cultivar Chardonnay.</title>
        <authorList>
            <person name="Roach M.J."/>
            <person name="Johnson D.L."/>
            <person name="Bohlmann J."/>
            <person name="van Vuuren H.J."/>
            <person name="Jones S.J."/>
            <person name="Pretorius I.S."/>
            <person name="Schmidt S.A."/>
            <person name="Borneman A.R."/>
        </authorList>
    </citation>
    <scope>NUCLEOTIDE SEQUENCE [LARGE SCALE GENOMIC DNA]</scope>
    <source>
        <strain evidence="4">cv. Chardonnay</strain>
        <tissue evidence="3">Leaf</tissue>
    </source>
</reference>
<gene>
    <name evidence="3" type="ORF">CK203_112423</name>
</gene>
<sequence length="634" mass="71205">MLETLKALDVTMERKECQKEEKMPVAPSVGKSFAEVVKEHKRNGRSVARVEVSHKDLCRDLKRLDQCIVGSWDPKSMKGEDLRSWGNQMARFWGLKGNLRLAKLERGKVLLEFEMIAEAEKTLNMGGILVGKTFLRLEKWNLRTGCLLVGEEKNEAWVRVVGLPISLWDRDTLRKVGEKCGGFLAIDTQTERLEELQWARILVKLSGEEIPSMKEIGVEGVCYSLVLWWEVRPVMRVLPAERRGKNSGVEGEVEGDVSTRAGKHVMEVVDGARLETHLQSADGTREQTGGPGSLWARSRGPIRPLLGDQEGLHGKLGPAGDFRGPDLGVGSDGLDSSPKAGPHPIRPSSSDYDGRRRQVEVELFLAEKSRTDCALIEEALRYGCAPIPCGLMAFGPSPSSLFFFGRTPLGEFCYLSGDDRGANDSSKRKVIKVMIMSQRVDLFCLQETKIQALTEGLVRSLGIGSMRNMEDGLVWMFTGVYGPFSREEREWMWEEIGAIRGIWEDPWCLGGDFNVTLSLRERSNQGRLTSAMRRFAQVVDELELIDLLLQGGVLIWSGGRNNQAWARLDRRGPSPFRFENMWLKADGFMDLLRGCGRELRCLVDWKPIRTQPFNKWSFGMGWKGKGACLKVKLN</sequence>
<evidence type="ECO:0000256" key="1">
    <source>
        <dbReference type="SAM" id="MobiDB-lite"/>
    </source>
</evidence>
<proteinExistence type="predicted"/>
<dbReference type="AlphaFoldDB" id="A0A438DUT0"/>
<dbReference type="InterPro" id="IPR025558">
    <property type="entry name" value="DUF4283"/>
</dbReference>
<evidence type="ECO:0000313" key="3">
    <source>
        <dbReference type="EMBL" id="RVW39231.1"/>
    </source>
</evidence>
<protein>
    <recommendedName>
        <fullName evidence="2">DUF4283 domain-containing protein</fullName>
    </recommendedName>
</protein>
<evidence type="ECO:0000313" key="4">
    <source>
        <dbReference type="Proteomes" id="UP000288805"/>
    </source>
</evidence>
<organism evidence="3 4">
    <name type="scientific">Vitis vinifera</name>
    <name type="common">Grape</name>
    <dbReference type="NCBI Taxonomy" id="29760"/>
    <lineage>
        <taxon>Eukaryota</taxon>
        <taxon>Viridiplantae</taxon>
        <taxon>Streptophyta</taxon>
        <taxon>Embryophyta</taxon>
        <taxon>Tracheophyta</taxon>
        <taxon>Spermatophyta</taxon>
        <taxon>Magnoliopsida</taxon>
        <taxon>eudicotyledons</taxon>
        <taxon>Gunneridae</taxon>
        <taxon>Pentapetalae</taxon>
        <taxon>rosids</taxon>
        <taxon>Vitales</taxon>
        <taxon>Vitaceae</taxon>
        <taxon>Viteae</taxon>
        <taxon>Vitis</taxon>
    </lineage>
</organism>
<feature type="domain" description="DUF4283" evidence="2">
    <location>
        <begin position="63"/>
        <end position="146"/>
    </location>
</feature>
<feature type="region of interest" description="Disordered" evidence="1">
    <location>
        <begin position="277"/>
        <end position="353"/>
    </location>
</feature>
<name>A0A438DUT0_VITVI</name>
<comment type="caution">
    <text evidence="3">The sequence shown here is derived from an EMBL/GenBank/DDBJ whole genome shotgun (WGS) entry which is preliminary data.</text>
</comment>
<accession>A0A438DUT0</accession>
<dbReference type="Gene3D" id="3.60.10.10">
    <property type="entry name" value="Endonuclease/exonuclease/phosphatase"/>
    <property type="match status" value="1"/>
</dbReference>
<dbReference type="InterPro" id="IPR036691">
    <property type="entry name" value="Endo/exonu/phosph_ase_sf"/>
</dbReference>
<dbReference type="Pfam" id="PF14111">
    <property type="entry name" value="DUF4283"/>
    <property type="match status" value="1"/>
</dbReference>
<dbReference type="EMBL" id="QGNW01001491">
    <property type="protein sequence ID" value="RVW39231.1"/>
    <property type="molecule type" value="Genomic_DNA"/>
</dbReference>
<dbReference type="SUPFAM" id="SSF56219">
    <property type="entry name" value="DNase I-like"/>
    <property type="match status" value="1"/>
</dbReference>
<evidence type="ECO:0000259" key="2">
    <source>
        <dbReference type="Pfam" id="PF14111"/>
    </source>
</evidence>
<dbReference type="PANTHER" id="PTHR34427:SF5">
    <property type="entry name" value="DUF4283 DOMAIN-CONTAINING PROTEIN"/>
    <property type="match status" value="1"/>
</dbReference>
<dbReference type="Proteomes" id="UP000288805">
    <property type="component" value="Unassembled WGS sequence"/>
</dbReference>
<dbReference type="PANTHER" id="PTHR34427">
    <property type="entry name" value="DUF4283 DOMAIN PROTEIN"/>
    <property type="match status" value="1"/>
</dbReference>